<feature type="binding site" evidence="5">
    <location>
        <position position="242"/>
    </location>
    <ligand>
        <name>pyridoxal 5'-phosphate</name>
        <dbReference type="ChEBI" id="CHEBI:597326"/>
    </ligand>
</feature>
<feature type="binding site" evidence="5">
    <location>
        <position position="281"/>
    </location>
    <ligand>
        <name>substrate</name>
    </ligand>
</feature>
<gene>
    <name evidence="5" type="primary">lysA</name>
    <name evidence="11" type="ordered locus">Zmob_1378</name>
</gene>
<comment type="pathway">
    <text evidence="5 8">Amino-acid biosynthesis; L-lysine biosynthesis via DAP pathway; L-lysine from DL-2,6-diaminopimelate: step 1/1.</text>
</comment>
<protein>
    <recommendedName>
        <fullName evidence="5 6">Diaminopimelate decarboxylase</fullName>
        <shortName evidence="5">DAP decarboxylase</shortName>
        <shortName evidence="5">DAPDC</shortName>
        <ecNumber evidence="5 6">4.1.1.20</ecNumber>
    </recommendedName>
</protein>
<dbReference type="HOGENOM" id="CLU_026444_0_0_5"/>
<evidence type="ECO:0000313" key="12">
    <source>
        <dbReference type="Proteomes" id="UP000001494"/>
    </source>
</evidence>
<keyword evidence="5 8" id="KW-0457">Lysine biosynthesis</keyword>
<comment type="catalytic activity">
    <reaction evidence="5 8">
        <text>meso-2,6-diaminopimelate + H(+) = L-lysine + CO2</text>
        <dbReference type="Rhea" id="RHEA:15101"/>
        <dbReference type="ChEBI" id="CHEBI:15378"/>
        <dbReference type="ChEBI" id="CHEBI:16526"/>
        <dbReference type="ChEBI" id="CHEBI:32551"/>
        <dbReference type="ChEBI" id="CHEBI:57791"/>
        <dbReference type="EC" id="4.1.1.20"/>
    </reaction>
</comment>
<feature type="binding site" evidence="5">
    <location>
        <position position="375"/>
    </location>
    <ligand>
        <name>pyridoxal 5'-phosphate</name>
        <dbReference type="ChEBI" id="CHEBI:597326"/>
    </ligand>
</feature>
<dbReference type="SUPFAM" id="SSF51419">
    <property type="entry name" value="PLP-binding barrel"/>
    <property type="match status" value="1"/>
</dbReference>
<evidence type="ECO:0000256" key="1">
    <source>
        <dbReference type="ARBA" id="ARBA00001933"/>
    </source>
</evidence>
<feature type="binding site" evidence="5">
    <location>
        <position position="347"/>
    </location>
    <ligand>
        <name>substrate</name>
    </ligand>
</feature>
<dbReference type="UniPathway" id="UPA00034">
    <property type="reaction ID" value="UER00027"/>
</dbReference>
<comment type="cofactor">
    <cofactor evidence="1 5 7 8">
        <name>pyridoxal 5'-phosphate</name>
        <dbReference type="ChEBI" id="CHEBI:597326"/>
    </cofactor>
</comment>
<dbReference type="Gene3D" id="3.20.20.10">
    <property type="entry name" value="Alanine racemase"/>
    <property type="match status" value="1"/>
</dbReference>
<reference evidence="11 12" key="1">
    <citation type="journal article" date="2011" name="J. Bacteriol.">
        <title>Genome sequence of the ethanol-producing Zymomonas mobilis subsp. mobilis lectotype strain ATCC 10988.</title>
        <authorList>
            <person name="Pappas K.M."/>
            <person name="Kouvelis V.N."/>
            <person name="Saunders E."/>
            <person name="Brettin T.S."/>
            <person name="Bruce D."/>
            <person name="Detter C."/>
            <person name="Balakireva M."/>
            <person name="Han C.S."/>
            <person name="Savvakis G."/>
            <person name="Kyrpides N.C."/>
            <person name="Typas M.A."/>
        </authorList>
    </citation>
    <scope>NUCLEOTIDE SEQUENCE [LARGE SCALE GENOMIC DNA]</scope>
    <source>
        <strain evidence="12">ATCC 10988 / DSM 424 / CCUG 17860 / LMG 404 / NCIMB 8938 / NRRL B-806 / ZM1</strain>
    </source>
</reference>
<evidence type="ECO:0000259" key="9">
    <source>
        <dbReference type="Pfam" id="PF00278"/>
    </source>
</evidence>
<dbReference type="NCBIfam" id="TIGR01048">
    <property type="entry name" value="lysA"/>
    <property type="match status" value="1"/>
</dbReference>
<evidence type="ECO:0000256" key="8">
    <source>
        <dbReference type="RuleBase" id="RU003738"/>
    </source>
</evidence>
<dbReference type="OrthoDB" id="9802241at2"/>
<dbReference type="Pfam" id="PF00278">
    <property type="entry name" value="Orn_DAP_Arg_deC"/>
    <property type="match status" value="1"/>
</dbReference>
<evidence type="ECO:0000256" key="4">
    <source>
        <dbReference type="ARBA" id="ARBA00023239"/>
    </source>
</evidence>
<dbReference type="HAMAP" id="MF_02120">
    <property type="entry name" value="LysA"/>
    <property type="match status" value="1"/>
</dbReference>
<evidence type="ECO:0000259" key="10">
    <source>
        <dbReference type="Pfam" id="PF02784"/>
    </source>
</evidence>
<evidence type="ECO:0000256" key="6">
    <source>
        <dbReference type="NCBIfam" id="TIGR01048"/>
    </source>
</evidence>
<dbReference type="PANTHER" id="PTHR43727">
    <property type="entry name" value="DIAMINOPIMELATE DECARBOXYLASE"/>
    <property type="match status" value="1"/>
</dbReference>
<comment type="function">
    <text evidence="5">Specifically catalyzes the decarboxylation of meso-diaminopimelate (meso-DAP) to L-lysine.</text>
</comment>
<dbReference type="InterPro" id="IPR029066">
    <property type="entry name" value="PLP-binding_barrel"/>
</dbReference>
<feature type="binding site" evidence="5">
    <location>
        <position position="321"/>
    </location>
    <ligand>
        <name>substrate</name>
    </ligand>
</feature>
<feature type="binding site" evidence="5">
    <location>
        <begin position="278"/>
        <end position="281"/>
    </location>
    <ligand>
        <name>pyridoxal 5'-phosphate</name>
        <dbReference type="ChEBI" id="CHEBI:597326"/>
    </ligand>
</feature>
<comment type="similarity">
    <text evidence="5">Belongs to the Orn/Lys/Arg decarboxylase class-II family. LysA subfamily.</text>
</comment>
<dbReference type="eggNOG" id="COG0019">
    <property type="taxonomic scope" value="Bacteria"/>
</dbReference>
<sequence>MIPFSLKNGTLCVEDIPLPEIAAQYGTPCYVYSHSYLTERARRFTKALDGAGKGKALVAFAVKANPSQAILASFAKEGLGADVVSAGEIRRAVHAGIPPERIVFSGVGKTAEEMRYALEIGIGQFNIESVSEIEMLAEVAASLGKKAAVALRINPDVDPHTHAKIATGKADTKFGIAAEDALSAYEKLASYPSLKIQGIASHIGSQITDLAPFEAAAERIYEIITALEKAGHAIETADLGGGLGVRYKDDQPEPPSIEAYGEMIKRVTKGWNCRLIFEPGRSLIANAGILLSKVIRVKESKTARFVILDAAMNDLVRPTLYDAYHEIKAVTPSAQAYQADIVGPVCETGDIFARNRSIPAVKPDDLVAIMSAGAYGATMASAYNSRPLVAEVMVSGNKSALIRKRQSVEDLMRDEQKVEWL</sequence>
<dbReference type="SUPFAM" id="SSF50621">
    <property type="entry name" value="Alanine racemase C-terminal domain-like"/>
    <property type="match status" value="1"/>
</dbReference>
<dbReference type="InterPro" id="IPR022644">
    <property type="entry name" value="De-COase2_N"/>
</dbReference>
<feature type="active site" description="Proton donor" evidence="7">
    <location>
        <position position="346"/>
    </location>
</feature>
<dbReference type="InterPro" id="IPR022643">
    <property type="entry name" value="De-COase2_C"/>
</dbReference>
<feature type="modified residue" description="N6-(pyridoxal phosphate)lysine" evidence="5 7">
    <location>
        <position position="63"/>
    </location>
</feature>
<dbReference type="AlphaFoldDB" id="A0A0H3G353"/>
<keyword evidence="5" id="KW-0028">Amino-acid biosynthesis</keyword>
<dbReference type="RefSeq" id="WP_014501029.1">
    <property type="nucleotide sequence ID" value="NC_017262.1"/>
</dbReference>
<name>A0A0H3G353_ZYMMA</name>
<feature type="domain" description="Orn/DAP/Arg decarboxylase 2 N-terminal" evidence="10">
    <location>
        <begin position="37"/>
        <end position="285"/>
    </location>
</feature>
<keyword evidence="3 5" id="KW-0663">Pyridoxal phosphate</keyword>
<dbReference type="EMBL" id="CP002850">
    <property type="protein sequence ID" value="AEH63198.1"/>
    <property type="molecule type" value="Genomic_DNA"/>
</dbReference>
<dbReference type="GO" id="GO:0009089">
    <property type="term" value="P:lysine biosynthetic process via diaminopimelate"/>
    <property type="evidence" value="ECO:0007669"/>
    <property type="project" value="UniProtKB-UniRule"/>
</dbReference>
<dbReference type="PRINTS" id="PR01179">
    <property type="entry name" value="ODADCRBXLASE"/>
</dbReference>
<evidence type="ECO:0000256" key="5">
    <source>
        <dbReference type="HAMAP-Rule" id="MF_02120"/>
    </source>
</evidence>
<accession>A0A0H3G353</accession>
<dbReference type="CDD" id="cd06828">
    <property type="entry name" value="PLPDE_III_DapDC"/>
    <property type="match status" value="1"/>
</dbReference>
<proteinExistence type="inferred from homology"/>
<dbReference type="PANTHER" id="PTHR43727:SF2">
    <property type="entry name" value="GROUP IV DECARBOXYLASE"/>
    <property type="match status" value="1"/>
</dbReference>
<keyword evidence="2 5" id="KW-0210">Decarboxylase</keyword>
<dbReference type="Proteomes" id="UP000001494">
    <property type="component" value="Chromosome"/>
</dbReference>
<dbReference type="Gene3D" id="2.40.37.10">
    <property type="entry name" value="Lyase, Ornithine Decarboxylase, Chain A, domain 1"/>
    <property type="match status" value="1"/>
</dbReference>
<evidence type="ECO:0000313" key="11">
    <source>
        <dbReference type="EMBL" id="AEH63198.1"/>
    </source>
</evidence>
<dbReference type="InterPro" id="IPR002986">
    <property type="entry name" value="DAP_deCOOHase_LysA"/>
</dbReference>
<keyword evidence="4 5" id="KW-0456">Lyase</keyword>
<organism evidence="11 12">
    <name type="scientific">Zymomonas mobilis subsp. mobilis (strain ATCC 10988 / DSM 424 / LMG 404 / NCIMB 8938 / NRRL B-806 / ZM1)</name>
    <dbReference type="NCBI Taxonomy" id="555217"/>
    <lineage>
        <taxon>Bacteria</taxon>
        <taxon>Pseudomonadati</taxon>
        <taxon>Pseudomonadota</taxon>
        <taxon>Alphaproteobacteria</taxon>
        <taxon>Sphingomonadales</taxon>
        <taxon>Zymomonadaceae</taxon>
        <taxon>Zymomonas</taxon>
    </lineage>
</organism>
<dbReference type="InterPro" id="IPR009006">
    <property type="entry name" value="Ala_racemase/Decarboxylase_C"/>
</dbReference>
<dbReference type="FunFam" id="3.20.20.10:FF:000003">
    <property type="entry name" value="Diaminopimelate decarboxylase"/>
    <property type="match status" value="1"/>
</dbReference>
<evidence type="ECO:0000256" key="3">
    <source>
        <dbReference type="ARBA" id="ARBA00022898"/>
    </source>
</evidence>
<dbReference type="GO" id="GO:0008836">
    <property type="term" value="F:diaminopimelate decarboxylase activity"/>
    <property type="evidence" value="ECO:0007669"/>
    <property type="project" value="UniProtKB-UniRule"/>
</dbReference>
<dbReference type="PRINTS" id="PR01181">
    <property type="entry name" value="DAPDCRBXLASE"/>
</dbReference>
<dbReference type="GO" id="GO:0030170">
    <property type="term" value="F:pyridoxal phosphate binding"/>
    <property type="evidence" value="ECO:0007669"/>
    <property type="project" value="UniProtKB-UniRule"/>
</dbReference>
<dbReference type="InterPro" id="IPR000183">
    <property type="entry name" value="Orn/DAP/Arg_de-COase"/>
</dbReference>
<dbReference type="EC" id="4.1.1.20" evidence="5 6"/>
<dbReference type="Pfam" id="PF02784">
    <property type="entry name" value="Orn_Arg_deC_N"/>
    <property type="match status" value="1"/>
</dbReference>
<evidence type="ECO:0000256" key="7">
    <source>
        <dbReference type="PIRSR" id="PIRSR600183-50"/>
    </source>
</evidence>
<evidence type="ECO:0000256" key="2">
    <source>
        <dbReference type="ARBA" id="ARBA00022793"/>
    </source>
</evidence>
<dbReference type="KEGG" id="zmm:Zmob_1378"/>
<feature type="binding site" evidence="5">
    <location>
        <position position="317"/>
    </location>
    <ligand>
        <name>substrate</name>
    </ligand>
</feature>
<comment type="subunit">
    <text evidence="5">Homodimer.</text>
</comment>
<feature type="domain" description="Orn/DAP/Arg decarboxylase 2 C-terminal" evidence="9">
    <location>
        <begin position="29"/>
        <end position="373"/>
    </location>
</feature>
<feature type="binding site" evidence="5">
    <location>
        <position position="375"/>
    </location>
    <ligand>
        <name>substrate</name>
    </ligand>
</feature>